<comment type="similarity">
    <text evidence="1 3">Belongs to the short-chain dehydrogenases/reductases (SDR) family.</text>
</comment>
<reference evidence="4 5" key="1">
    <citation type="journal article" date="2016" name="Syst. Appl. Microbiol.">
        <title>Pararhizobium polonicum sp. nov. isolated from tumors on stone fruit rootstocks.</title>
        <authorList>
            <person name="Pulawska J."/>
            <person name="Kuzmanovic N."/>
            <person name="Willems A."/>
            <person name="Pothier J.F."/>
        </authorList>
    </citation>
    <scope>NUCLEOTIDE SEQUENCE [LARGE SCALE GENOMIC DNA]</scope>
    <source>
        <strain evidence="4 5">F5.1</strain>
    </source>
</reference>
<dbReference type="PRINTS" id="PR00081">
    <property type="entry name" value="GDHRDH"/>
</dbReference>
<evidence type="ECO:0000313" key="5">
    <source>
        <dbReference type="Proteomes" id="UP000093111"/>
    </source>
</evidence>
<dbReference type="SUPFAM" id="SSF51735">
    <property type="entry name" value="NAD(P)-binding Rossmann-fold domains"/>
    <property type="match status" value="1"/>
</dbReference>
<dbReference type="Gene3D" id="3.40.50.720">
    <property type="entry name" value="NAD(P)-binding Rossmann-like Domain"/>
    <property type="match status" value="1"/>
</dbReference>
<dbReference type="PANTHER" id="PTHR42901">
    <property type="entry name" value="ALCOHOL DEHYDROGENASE"/>
    <property type="match status" value="1"/>
</dbReference>
<sequence>MRRAHLTRPTAVVSGATSGIGKAIALRLADGGYDVLALGTNAAKLRALEKDYGLRIKGVDIADADLVMQALEGVEADLLVHAAGVLGTAGKVYEITAEAAADILGVNVMGTVSLLRALVPSMVERRAGYIILLGSVAGRNPGNGPALYSASKAAVSALAAGLRNDLHGTGVRVTEIQPGRVNTGMHRQLASGDFYHGYQCLEADDIASTVAHLVSLPPHVDVSQLEILPTDQTLGGSRFRQRSNSTNA</sequence>
<keyword evidence="2" id="KW-0560">Oxidoreductase</keyword>
<dbReference type="PANTHER" id="PTHR42901:SF1">
    <property type="entry name" value="ALCOHOL DEHYDROGENASE"/>
    <property type="match status" value="1"/>
</dbReference>
<keyword evidence="5" id="KW-1185">Reference proteome</keyword>
<evidence type="ECO:0008006" key="6">
    <source>
        <dbReference type="Google" id="ProtNLM"/>
    </source>
</evidence>
<dbReference type="Pfam" id="PF00106">
    <property type="entry name" value="adh_short"/>
    <property type="match status" value="1"/>
</dbReference>
<evidence type="ECO:0000313" key="4">
    <source>
        <dbReference type="EMBL" id="OBZ94803.1"/>
    </source>
</evidence>
<dbReference type="STRING" id="1612624.ADU59_13350"/>
<dbReference type="EMBL" id="LGLV01000008">
    <property type="protein sequence ID" value="OBZ94803.1"/>
    <property type="molecule type" value="Genomic_DNA"/>
</dbReference>
<comment type="caution">
    <text evidence="4">The sequence shown here is derived from an EMBL/GenBank/DDBJ whole genome shotgun (WGS) entry which is preliminary data.</text>
</comment>
<dbReference type="GO" id="GO:0016491">
    <property type="term" value="F:oxidoreductase activity"/>
    <property type="evidence" value="ECO:0007669"/>
    <property type="project" value="UniProtKB-KW"/>
</dbReference>
<evidence type="ECO:0000256" key="1">
    <source>
        <dbReference type="ARBA" id="ARBA00006484"/>
    </source>
</evidence>
<protein>
    <recommendedName>
        <fullName evidence="6">Short-chain dehydrogenase</fullName>
    </recommendedName>
</protein>
<dbReference type="Proteomes" id="UP000093111">
    <property type="component" value="Unassembled WGS sequence"/>
</dbReference>
<name>A0A1C7P0H0_9HYPH</name>
<evidence type="ECO:0000256" key="3">
    <source>
        <dbReference type="RuleBase" id="RU000363"/>
    </source>
</evidence>
<dbReference type="InterPro" id="IPR002347">
    <property type="entry name" value="SDR_fam"/>
</dbReference>
<dbReference type="InterPro" id="IPR036291">
    <property type="entry name" value="NAD(P)-bd_dom_sf"/>
</dbReference>
<dbReference type="PRINTS" id="PR00080">
    <property type="entry name" value="SDRFAMILY"/>
</dbReference>
<evidence type="ECO:0000256" key="2">
    <source>
        <dbReference type="ARBA" id="ARBA00023002"/>
    </source>
</evidence>
<dbReference type="AlphaFoldDB" id="A0A1C7P0H0"/>
<proteinExistence type="inferred from homology"/>
<accession>A0A1C7P0H0</accession>
<gene>
    <name evidence="4" type="ORF">ADU59_13350</name>
</gene>
<organism evidence="4 5">
    <name type="scientific">Pararhizobium polonicum</name>
    <dbReference type="NCBI Taxonomy" id="1612624"/>
    <lineage>
        <taxon>Bacteria</taxon>
        <taxon>Pseudomonadati</taxon>
        <taxon>Pseudomonadota</taxon>
        <taxon>Alphaproteobacteria</taxon>
        <taxon>Hyphomicrobiales</taxon>
        <taxon>Rhizobiaceae</taxon>
        <taxon>Rhizobium/Agrobacterium group</taxon>
        <taxon>Pararhizobium</taxon>
    </lineage>
</organism>